<gene>
    <name evidence="2" type="ORF">SAMN02745225_00534</name>
</gene>
<proteinExistence type="predicted"/>
<protein>
    <submittedName>
        <fullName evidence="2">Mechanosensitive ion channel</fullName>
    </submittedName>
</protein>
<dbReference type="STRING" id="1121881.SAMN02745225_00534"/>
<dbReference type="EMBL" id="FQUL01000004">
    <property type="protein sequence ID" value="SHE40355.1"/>
    <property type="molecule type" value="Genomic_DNA"/>
</dbReference>
<feature type="transmembrane region" description="Helical" evidence="1">
    <location>
        <begin position="185"/>
        <end position="204"/>
    </location>
</feature>
<accession>A0A1M4T7G2</accession>
<name>A0A1M4T7G2_9ACTN</name>
<keyword evidence="3" id="KW-1185">Reference proteome</keyword>
<feature type="transmembrane region" description="Helical" evidence="1">
    <location>
        <begin position="107"/>
        <end position="131"/>
    </location>
</feature>
<dbReference type="RefSeq" id="WP_072788483.1">
    <property type="nucleotide sequence ID" value="NZ_FQUL01000004.1"/>
</dbReference>
<feature type="transmembrane region" description="Helical" evidence="1">
    <location>
        <begin position="81"/>
        <end position="101"/>
    </location>
</feature>
<evidence type="ECO:0000256" key="1">
    <source>
        <dbReference type="SAM" id="Phobius"/>
    </source>
</evidence>
<evidence type="ECO:0000313" key="3">
    <source>
        <dbReference type="Proteomes" id="UP000184295"/>
    </source>
</evidence>
<dbReference type="AlphaFoldDB" id="A0A1M4T7G2"/>
<keyword evidence="1" id="KW-0812">Transmembrane</keyword>
<keyword evidence="1" id="KW-0472">Membrane</keyword>
<dbReference type="Gene3D" id="1.10.287.1260">
    <property type="match status" value="1"/>
</dbReference>
<sequence length="238" mass="25156">MIYGTVSQGGARNSAVRKIGLTYEEIGNLLSASQIFYLSLAIFAVVVGVTIHAVGLRGLFRRAKRSASVSKGSFSKCINGPHGILAPLVFIEMLLPIFPLSSSMKSILVYKGGILVVAGFAWLLLVMTYVLEDVVLSHYRIDVDYSLRARKVHSQIVVLRRVAIVVISVVALGTALLTLGQVRGLVTGLLALARVIGILGGVVAKPTATNVMAGLQIAISQPVALDDVVVVNGHWGGA</sequence>
<organism evidence="2 3">
    <name type="scientific">Ferrithrix thermotolerans DSM 19514</name>
    <dbReference type="NCBI Taxonomy" id="1121881"/>
    <lineage>
        <taxon>Bacteria</taxon>
        <taxon>Bacillati</taxon>
        <taxon>Actinomycetota</taxon>
        <taxon>Acidimicrobiia</taxon>
        <taxon>Acidimicrobiales</taxon>
        <taxon>Acidimicrobiaceae</taxon>
        <taxon>Ferrithrix</taxon>
    </lineage>
</organism>
<reference evidence="3" key="1">
    <citation type="submission" date="2016-11" db="EMBL/GenBank/DDBJ databases">
        <authorList>
            <person name="Varghese N."/>
            <person name="Submissions S."/>
        </authorList>
    </citation>
    <scope>NUCLEOTIDE SEQUENCE [LARGE SCALE GENOMIC DNA]</scope>
    <source>
        <strain evidence="3">DSM 19514</strain>
    </source>
</reference>
<dbReference type="OrthoDB" id="9792218at2"/>
<keyword evidence="1" id="KW-1133">Transmembrane helix</keyword>
<feature type="transmembrane region" description="Helical" evidence="1">
    <location>
        <begin position="158"/>
        <end position="179"/>
    </location>
</feature>
<dbReference type="Proteomes" id="UP000184295">
    <property type="component" value="Unassembled WGS sequence"/>
</dbReference>
<feature type="transmembrane region" description="Helical" evidence="1">
    <location>
        <begin position="35"/>
        <end position="60"/>
    </location>
</feature>
<evidence type="ECO:0000313" key="2">
    <source>
        <dbReference type="EMBL" id="SHE40355.1"/>
    </source>
</evidence>